<name>A0A835HQT6_9MAGN</name>
<organism evidence="1 2">
    <name type="scientific">Coptis chinensis</name>
    <dbReference type="NCBI Taxonomy" id="261450"/>
    <lineage>
        <taxon>Eukaryota</taxon>
        <taxon>Viridiplantae</taxon>
        <taxon>Streptophyta</taxon>
        <taxon>Embryophyta</taxon>
        <taxon>Tracheophyta</taxon>
        <taxon>Spermatophyta</taxon>
        <taxon>Magnoliopsida</taxon>
        <taxon>Ranunculales</taxon>
        <taxon>Ranunculaceae</taxon>
        <taxon>Coptidoideae</taxon>
        <taxon>Coptis</taxon>
    </lineage>
</organism>
<reference evidence="1 2" key="1">
    <citation type="submission" date="2020-10" db="EMBL/GenBank/DDBJ databases">
        <title>The Coptis chinensis genome and diversification of protoberbering-type alkaloids.</title>
        <authorList>
            <person name="Wang B."/>
            <person name="Shu S."/>
            <person name="Song C."/>
            <person name="Liu Y."/>
        </authorList>
    </citation>
    <scope>NUCLEOTIDE SEQUENCE [LARGE SCALE GENOMIC DNA]</scope>
    <source>
        <strain evidence="1">HL-2020</strain>
        <tissue evidence="1">Leaf</tissue>
    </source>
</reference>
<dbReference type="OrthoDB" id="1909330at2759"/>
<dbReference type="AlphaFoldDB" id="A0A835HQT6"/>
<dbReference type="Proteomes" id="UP000631114">
    <property type="component" value="Unassembled WGS sequence"/>
</dbReference>
<dbReference type="EMBL" id="JADFTS010000006">
    <property type="protein sequence ID" value="KAF9602538.1"/>
    <property type="molecule type" value="Genomic_DNA"/>
</dbReference>
<comment type="caution">
    <text evidence="1">The sequence shown here is derived from an EMBL/GenBank/DDBJ whole genome shotgun (WGS) entry which is preliminary data.</text>
</comment>
<proteinExistence type="predicted"/>
<evidence type="ECO:0000313" key="2">
    <source>
        <dbReference type="Proteomes" id="UP000631114"/>
    </source>
</evidence>
<protein>
    <submittedName>
        <fullName evidence="1">Uncharacterized protein</fullName>
    </submittedName>
</protein>
<accession>A0A835HQT6</accession>
<sequence>MSGDVEPHPSICVRAQCREVTITYFSCYALQVVPQPPTVKKSRTDDEEFGLVVRKRVRFLEKTLEFKDMKDLDSFTIGVNSLTIDSEFSKNDREKYYELCCSQDTFLHDNL</sequence>
<gene>
    <name evidence="1" type="ORF">IFM89_029837</name>
</gene>
<keyword evidence="2" id="KW-1185">Reference proteome</keyword>
<evidence type="ECO:0000313" key="1">
    <source>
        <dbReference type="EMBL" id="KAF9602538.1"/>
    </source>
</evidence>